<comment type="catalytic activity">
    <reaction evidence="1">
        <text>S-ubiquitinyl-[E2 ubiquitin-conjugating enzyme]-L-cysteine + [acceptor protein]-L-lysine = [E2 ubiquitin-conjugating enzyme]-L-cysteine + N(6)-ubiquitinyl-[acceptor protein]-L-lysine.</text>
        <dbReference type="EC" id="2.3.2.27"/>
    </reaction>
</comment>
<feature type="domain" description="E3 Ubiquitin ligase MUL1-like" evidence="14">
    <location>
        <begin position="86"/>
        <end position="221"/>
    </location>
</feature>
<keyword evidence="4" id="KW-0808">Transferase</keyword>
<accession>A0A8C5GLI4</accession>
<evidence type="ECO:0000313" key="16">
    <source>
        <dbReference type="Proteomes" id="UP000694680"/>
    </source>
</evidence>
<evidence type="ECO:0000313" key="15">
    <source>
        <dbReference type="Ensembl" id="ENSGWIP00000032081.1"/>
    </source>
</evidence>
<dbReference type="InterPro" id="IPR022170">
    <property type="entry name" value="MUL1-like"/>
</dbReference>
<dbReference type="AlphaFoldDB" id="A0A8C5GLI4"/>
<dbReference type="GO" id="GO:0016020">
    <property type="term" value="C:membrane"/>
    <property type="evidence" value="ECO:0007669"/>
    <property type="project" value="UniProtKB-SubCell"/>
</dbReference>
<dbReference type="GO" id="GO:0008270">
    <property type="term" value="F:zinc ion binding"/>
    <property type="evidence" value="ECO:0007669"/>
    <property type="project" value="UniProtKB-KW"/>
</dbReference>
<keyword evidence="7" id="KW-0863">Zinc-finger</keyword>
<keyword evidence="10 12" id="KW-1133">Transmembrane helix</keyword>
<evidence type="ECO:0000256" key="11">
    <source>
        <dbReference type="ARBA" id="ARBA00023136"/>
    </source>
</evidence>
<evidence type="ECO:0000256" key="12">
    <source>
        <dbReference type="SAM" id="Phobius"/>
    </source>
</evidence>
<dbReference type="EC" id="2.3.2.27" evidence="3"/>
<evidence type="ECO:0000256" key="9">
    <source>
        <dbReference type="ARBA" id="ARBA00022833"/>
    </source>
</evidence>
<evidence type="ECO:0000256" key="10">
    <source>
        <dbReference type="ARBA" id="ARBA00022989"/>
    </source>
</evidence>
<feature type="transmembrane region" description="Helical" evidence="12">
    <location>
        <begin position="209"/>
        <end position="231"/>
    </location>
</feature>
<keyword evidence="5 12" id="KW-0812">Transmembrane</keyword>
<keyword evidence="6" id="KW-0479">Metal-binding</keyword>
<protein>
    <recommendedName>
        <fullName evidence="3">RING-type E3 ubiquitin transferase</fullName>
        <ecNumber evidence="3">2.3.2.27</ecNumber>
    </recommendedName>
</protein>
<organism evidence="15 16">
    <name type="scientific">Gouania willdenowi</name>
    <name type="common">Blunt-snouted clingfish</name>
    <name type="synonym">Lepadogaster willdenowi</name>
    <dbReference type="NCBI Taxonomy" id="441366"/>
    <lineage>
        <taxon>Eukaryota</taxon>
        <taxon>Metazoa</taxon>
        <taxon>Chordata</taxon>
        <taxon>Craniata</taxon>
        <taxon>Vertebrata</taxon>
        <taxon>Euteleostomi</taxon>
        <taxon>Actinopterygii</taxon>
        <taxon>Neopterygii</taxon>
        <taxon>Teleostei</taxon>
        <taxon>Neoteleostei</taxon>
        <taxon>Acanthomorphata</taxon>
        <taxon>Ovalentaria</taxon>
        <taxon>Blenniimorphae</taxon>
        <taxon>Blenniiformes</taxon>
        <taxon>Gobiesocoidei</taxon>
        <taxon>Gobiesocidae</taxon>
        <taxon>Gobiesocinae</taxon>
        <taxon>Gouania</taxon>
    </lineage>
</organism>
<keyword evidence="11 12" id="KW-0472">Membrane</keyword>
<dbReference type="GO" id="GO:0061630">
    <property type="term" value="F:ubiquitin protein ligase activity"/>
    <property type="evidence" value="ECO:0007669"/>
    <property type="project" value="UniProtKB-EC"/>
</dbReference>
<evidence type="ECO:0000256" key="8">
    <source>
        <dbReference type="ARBA" id="ARBA00022786"/>
    </source>
</evidence>
<dbReference type="GO" id="GO:0016567">
    <property type="term" value="P:protein ubiquitination"/>
    <property type="evidence" value="ECO:0007669"/>
    <property type="project" value="InterPro"/>
</dbReference>
<evidence type="ECO:0000256" key="1">
    <source>
        <dbReference type="ARBA" id="ARBA00000900"/>
    </source>
</evidence>
<dbReference type="PANTHER" id="PTHR12183">
    <property type="entry name" value="MITOCHONDRIAL UBIQUITIN LIGASE ACTIVATOR OF NFKB 1"/>
    <property type="match status" value="1"/>
</dbReference>
<feature type="signal peptide" evidence="13">
    <location>
        <begin position="1"/>
        <end position="23"/>
    </location>
</feature>
<evidence type="ECO:0000256" key="5">
    <source>
        <dbReference type="ARBA" id="ARBA00022692"/>
    </source>
</evidence>
<evidence type="ECO:0000256" key="4">
    <source>
        <dbReference type="ARBA" id="ARBA00022679"/>
    </source>
</evidence>
<keyword evidence="9" id="KW-0862">Zinc</keyword>
<keyword evidence="16" id="KW-1185">Reference proteome</keyword>
<feature type="transmembrane region" description="Helical" evidence="12">
    <location>
        <begin position="243"/>
        <end position="263"/>
    </location>
</feature>
<keyword evidence="13" id="KW-0732">Signal</keyword>
<dbReference type="InterPro" id="IPR051652">
    <property type="entry name" value="MDM2_MDM4_MUL1"/>
</dbReference>
<feature type="chain" id="PRO_5034498768" description="RING-type E3 ubiquitin transferase" evidence="13">
    <location>
        <begin position="24"/>
        <end position="271"/>
    </location>
</feature>
<evidence type="ECO:0000256" key="7">
    <source>
        <dbReference type="ARBA" id="ARBA00022771"/>
    </source>
</evidence>
<reference evidence="15" key="3">
    <citation type="submission" date="2025-09" db="UniProtKB">
        <authorList>
            <consortium name="Ensembl"/>
        </authorList>
    </citation>
    <scope>IDENTIFICATION</scope>
</reference>
<name>A0A8C5GLI4_GOUWI</name>
<reference evidence="15" key="2">
    <citation type="submission" date="2025-08" db="UniProtKB">
        <authorList>
            <consortium name="Ensembl"/>
        </authorList>
    </citation>
    <scope>IDENTIFICATION</scope>
</reference>
<evidence type="ECO:0000256" key="3">
    <source>
        <dbReference type="ARBA" id="ARBA00012483"/>
    </source>
</evidence>
<dbReference type="Proteomes" id="UP000694680">
    <property type="component" value="Chromosome 6"/>
</dbReference>
<sequence length="271" mass="30634">MNNNPFQNDLLSTLACVLMCVLSFQRAPHPPIDKNLKTLMKATPGESLQYAAIEGKVKSVGEPLRSQFNNNTLGVLRRLILYISRHQKDNRPVIHERPSMVPFVLVGSDKTIVRVQDPLQASGDYMEKIHHRFYDLDDIIKYNINGVKPTRVLEMEKMLKVGTSLTGVGELIMETDGTLSLRPPTNGAQYLLSRGDLSSVKQRALSSTVWWRFGFGVCALAGGAGLSRMGFHYCRHLNAMKGLTISIVIVIHWIYSSFVRHGYRYIKKMWK</sequence>
<evidence type="ECO:0000256" key="2">
    <source>
        <dbReference type="ARBA" id="ARBA00004141"/>
    </source>
</evidence>
<keyword evidence="8" id="KW-0833">Ubl conjugation pathway</keyword>
<evidence type="ECO:0000256" key="6">
    <source>
        <dbReference type="ARBA" id="ARBA00022723"/>
    </source>
</evidence>
<reference evidence="15" key="1">
    <citation type="submission" date="2020-06" db="EMBL/GenBank/DDBJ databases">
        <authorList>
            <consortium name="Wellcome Sanger Institute Data Sharing"/>
        </authorList>
    </citation>
    <scope>NUCLEOTIDE SEQUENCE [LARGE SCALE GENOMIC DNA]</scope>
</reference>
<proteinExistence type="predicted"/>
<evidence type="ECO:0000256" key="13">
    <source>
        <dbReference type="SAM" id="SignalP"/>
    </source>
</evidence>
<dbReference type="Pfam" id="PF12483">
    <property type="entry name" value="GIDE"/>
    <property type="match status" value="1"/>
</dbReference>
<dbReference type="Ensembl" id="ENSGWIT00000034929.1">
    <property type="protein sequence ID" value="ENSGWIP00000032081.1"/>
    <property type="gene ID" value="ENSGWIG00000016542.1"/>
</dbReference>
<dbReference type="PANTHER" id="PTHR12183:SF6">
    <property type="entry name" value="RING-TYPE E3 UBIQUITIN TRANSFERASE"/>
    <property type="match status" value="1"/>
</dbReference>
<comment type="subcellular location">
    <subcellularLocation>
        <location evidence="2">Membrane</location>
        <topology evidence="2">Multi-pass membrane protein</topology>
    </subcellularLocation>
</comment>
<evidence type="ECO:0000259" key="14">
    <source>
        <dbReference type="Pfam" id="PF12483"/>
    </source>
</evidence>